<keyword evidence="9" id="KW-0378">Hydrolase</keyword>
<keyword evidence="7" id="KW-0479">Metal-binding</keyword>
<dbReference type="Gene3D" id="3.30.420.10">
    <property type="entry name" value="Ribonuclease H-like superfamily/Ribonuclease H"/>
    <property type="match status" value="1"/>
</dbReference>
<dbReference type="PANTHER" id="PTHR10642:SF26">
    <property type="entry name" value="RIBONUCLEASE H1"/>
    <property type="match status" value="1"/>
</dbReference>
<organism evidence="12">
    <name type="scientific">viral metagenome</name>
    <dbReference type="NCBI Taxonomy" id="1070528"/>
    <lineage>
        <taxon>unclassified sequences</taxon>
        <taxon>metagenomes</taxon>
        <taxon>organismal metagenomes</taxon>
    </lineage>
</organism>
<protein>
    <recommendedName>
        <fullName evidence="5">ribonuclease H</fullName>
        <ecNumber evidence="5">3.1.26.4</ecNumber>
    </recommendedName>
</protein>
<dbReference type="GO" id="GO:0043137">
    <property type="term" value="P:DNA replication, removal of RNA primer"/>
    <property type="evidence" value="ECO:0007669"/>
    <property type="project" value="TreeGrafter"/>
</dbReference>
<evidence type="ECO:0000256" key="2">
    <source>
        <dbReference type="ARBA" id="ARBA00001946"/>
    </source>
</evidence>
<feature type="domain" description="RNase H type-1" evidence="11">
    <location>
        <begin position="1"/>
        <end position="143"/>
    </location>
</feature>
<dbReference type="InterPro" id="IPR046053">
    <property type="entry name" value="DUF6011"/>
</dbReference>
<evidence type="ECO:0000256" key="6">
    <source>
        <dbReference type="ARBA" id="ARBA00022722"/>
    </source>
</evidence>
<evidence type="ECO:0000259" key="11">
    <source>
        <dbReference type="PROSITE" id="PS50879"/>
    </source>
</evidence>
<dbReference type="SUPFAM" id="SSF53098">
    <property type="entry name" value="Ribonuclease H-like"/>
    <property type="match status" value="1"/>
</dbReference>
<keyword evidence="10" id="KW-0460">Magnesium</keyword>
<dbReference type="GO" id="GO:0046872">
    <property type="term" value="F:metal ion binding"/>
    <property type="evidence" value="ECO:0007669"/>
    <property type="project" value="UniProtKB-KW"/>
</dbReference>
<dbReference type="EC" id="3.1.26.4" evidence="5"/>
<name>A0A6C0M0L6_9ZZZZ</name>
<dbReference type="EMBL" id="MN740609">
    <property type="protein sequence ID" value="QHU35541.1"/>
    <property type="molecule type" value="Genomic_DNA"/>
</dbReference>
<keyword evidence="6" id="KW-0540">Nuclease</keyword>
<evidence type="ECO:0000256" key="7">
    <source>
        <dbReference type="ARBA" id="ARBA00022723"/>
    </source>
</evidence>
<evidence type="ECO:0000256" key="8">
    <source>
        <dbReference type="ARBA" id="ARBA00022759"/>
    </source>
</evidence>
<dbReference type="Pfam" id="PF00075">
    <property type="entry name" value="RNase_H"/>
    <property type="match status" value="1"/>
</dbReference>
<dbReference type="InterPro" id="IPR012337">
    <property type="entry name" value="RNaseH-like_sf"/>
</dbReference>
<evidence type="ECO:0000256" key="9">
    <source>
        <dbReference type="ARBA" id="ARBA00022801"/>
    </source>
</evidence>
<dbReference type="PROSITE" id="PS50879">
    <property type="entry name" value="RNASE_H_1"/>
    <property type="match status" value="1"/>
</dbReference>
<keyword evidence="8" id="KW-0255">Endonuclease</keyword>
<comment type="cofactor">
    <cofactor evidence="2">
        <name>Mg(2+)</name>
        <dbReference type="ChEBI" id="CHEBI:18420"/>
    </cofactor>
</comment>
<sequence>MTEIVAYTDGACKGNPGPGGWGYTARVRTPHGIVWEGAGSERATTNNRMELMGVVKLLEHVPIKIPLHVYSDSTYVVKGITEWRRKWEATGFKKVKNPEIWRRLYTLIDATRPAEAFVITWVKAHAGLEGNERADRLSTSLISKSPHELHTIDHEHKETNVCRGIGMQMDMDTLVNMMSQIYDVHSVFGKEQIVDTLLLLHEPFTHSTDVARTPSACVPLPDIHSGEANDLIDLMKKKHNIYAVKCFMCHRPLTDPISIEMGIGPVCRKVFTEERGTPQTTTDDVRIRNDIERVFTGDLRRAMLRERNVHKLLRALIYYASYLSTKEQKEIRSAGSIAHLFFTLGCPSLAECLLHRVYKHNIKQISPTTTLYSGPHDIVLWKLFVDMFGGHAVPGGIELDAEWSQVVGFVSDYETRERPTVQLTLTDEFIYIKAPFNNQFKDALKSSHSGRWDANSKMWRVSIVNMDAIVSLIGRAFPGYIIDVQSY</sequence>
<dbReference type="InterPro" id="IPR036397">
    <property type="entry name" value="RNaseH_sf"/>
</dbReference>
<dbReference type="Pfam" id="PF19474">
    <property type="entry name" value="DUF6011"/>
    <property type="match status" value="1"/>
</dbReference>
<evidence type="ECO:0000256" key="4">
    <source>
        <dbReference type="ARBA" id="ARBA00011245"/>
    </source>
</evidence>
<dbReference type="CDD" id="cd09278">
    <property type="entry name" value="RNase_HI_prokaryote_like"/>
    <property type="match status" value="1"/>
</dbReference>
<dbReference type="GO" id="GO:0004523">
    <property type="term" value="F:RNA-DNA hybrid ribonuclease activity"/>
    <property type="evidence" value="ECO:0007669"/>
    <property type="project" value="UniProtKB-EC"/>
</dbReference>
<reference evidence="12" key="1">
    <citation type="journal article" date="2020" name="Nature">
        <title>Giant virus diversity and host interactions through global metagenomics.</title>
        <authorList>
            <person name="Schulz F."/>
            <person name="Roux S."/>
            <person name="Paez-Espino D."/>
            <person name="Jungbluth S."/>
            <person name="Walsh D.A."/>
            <person name="Denef V.J."/>
            <person name="McMahon K.D."/>
            <person name="Konstantinidis K.T."/>
            <person name="Eloe-Fadrosh E.A."/>
            <person name="Kyrpides N.C."/>
            <person name="Woyke T."/>
        </authorList>
    </citation>
    <scope>NUCLEOTIDE SEQUENCE</scope>
    <source>
        <strain evidence="12">GVMAG-S-1029409-49</strain>
    </source>
</reference>
<evidence type="ECO:0000256" key="1">
    <source>
        <dbReference type="ARBA" id="ARBA00000077"/>
    </source>
</evidence>
<comment type="catalytic activity">
    <reaction evidence="1">
        <text>Endonucleolytic cleavage to 5'-phosphomonoester.</text>
        <dbReference type="EC" id="3.1.26.4"/>
    </reaction>
</comment>
<evidence type="ECO:0000313" key="12">
    <source>
        <dbReference type="EMBL" id="QHU35541.1"/>
    </source>
</evidence>
<evidence type="ECO:0000256" key="5">
    <source>
        <dbReference type="ARBA" id="ARBA00012180"/>
    </source>
</evidence>
<accession>A0A6C0M0L6</accession>
<dbReference type="AlphaFoldDB" id="A0A6C0M0L6"/>
<dbReference type="GO" id="GO:0003676">
    <property type="term" value="F:nucleic acid binding"/>
    <property type="evidence" value="ECO:0007669"/>
    <property type="project" value="InterPro"/>
</dbReference>
<evidence type="ECO:0000256" key="10">
    <source>
        <dbReference type="ARBA" id="ARBA00022842"/>
    </source>
</evidence>
<dbReference type="InterPro" id="IPR050092">
    <property type="entry name" value="RNase_H"/>
</dbReference>
<dbReference type="InterPro" id="IPR002156">
    <property type="entry name" value="RNaseH_domain"/>
</dbReference>
<evidence type="ECO:0000256" key="3">
    <source>
        <dbReference type="ARBA" id="ARBA00005300"/>
    </source>
</evidence>
<comment type="subunit">
    <text evidence="4">Monomer.</text>
</comment>
<proteinExistence type="inferred from homology"/>
<dbReference type="InterPro" id="IPR022892">
    <property type="entry name" value="RNaseHI"/>
</dbReference>
<dbReference type="PANTHER" id="PTHR10642">
    <property type="entry name" value="RIBONUCLEASE H1"/>
    <property type="match status" value="1"/>
</dbReference>
<comment type="similarity">
    <text evidence="3">Belongs to the RNase H family.</text>
</comment>